<reference evidence="2" key="1">
    <citation type="journal article" date="2022" name="bioRxiv">
        <title>Sequencing and chromosome-scale assembly of the giantPleurodeles waltlgenome.</title>
        <authorList>
            <person name="Brown T."/>
            <person name="Elewa A."/>
            <person name="Iarovenko S."/>
            <person name="Subramanian E."/>
            <person name="Araus A.J."/>
            <person name="Petzold A."/>
            <person name="Susuki M."/>
            <person name="Suzuki K.-i.T."/>
            <person name="Hayashi T."/>
            <person name="Toyoda A."/>
            <person name="Oliveira C."/>
            <person name="Osipova E."/>
            <person name="Leigh N.D."/>
            <person name="Simon A."/>
            <person name="Yun M.H."/>
        </authorList>
    </citation>
    <scope>NUCLEOTIDE SEQUENCE</scope>
    <source>
        <strain evidence="2">20211129_DDA</strain>
        <tissue evidence="2">Liver</tissue>
    </source>
</reference>
<dbReference type="EMBL" id="JANPWB010000004">
    <property type="protein sequence ID" value="KAJ1194562.1"/>
    <property type="molecule type" value="Genomic_DNA"/>
</dbReference>
<proteinExistence type="predicted"/>
<keyword evidence="3" id="KW-1185">Reference proteome</keyword>
<name>A0AAV7V158_PLEWA</name>
<evidence type="ECO:0000313" key="3">
    <source>
        <dbReference type="Proteomes" id="UP001066276"/>
    </source>
</evidence>
<feature type="region of interest" description="Disordered" evidence="1">
    <location>
        <begin position="76"/>
        <end position="100"/>
    </location>
</feature>
<comment type="caution">
    <text evidence="2">The sequence shown here is derived from an EMBL/GenBank/DDBJ whole genome shotgun (WGS) entry which is preliminary data.</text>
</comment>
<dbReference type="AlphaFoldDB" id="A0AAV7V158"/>
<gene>
    <name evidence="2" type="ORF">NDU88_003850</name>
</gene>
<organism evidence="2 3">
    <name type="scientific">Pleurodeles waltl</name>
    <name type="common">Iberian ribbed newt</name>
    <dbReference type="NCBI Taxonomy" id="8319"/>
    <lineage>
        <taxon>Eukaryota</taxon>
        <taxon>Metazoa</taxon>
        <taxon>Chordata</taxon>
        <taxon>Craniata</taxon>
        <taxon>Vertebrata</taxon>
        <taxon>Euteleostomi</taxon>
        <taxon>Amphibia</taxon>
        <taxon>Batrachia</taxon>
        <taxon>Caudata</taxon>
        <taxon>Salamandroidea</taxon>
        <taxon>Salamandridae</taxon>
        <taxon>Pleurodelinae</taxon>
        <taxon>Pleurodeles</taxon>
    </lineage>
</organism>
<feature type="compositionally biased region" description="Basic residues" evidence="1">
    <location>
        <begin position="89"/>
        <end position="100"/>
    </location>
</feature>
<sequence>MHPGGSSVSRRESTGGGRARPRTWPRCSGGLAKRSNENERGIKRGARGQQCSGYSLYSLIMLCRKHISAKPFCEDCEGRDGRESAPRPSPRRPRVGRSCD</sequence>
<feature type="region of interest" description="Disordered" evidence="1">
    <location>
        <begin position="1"/>
        <end position="44"/>
    </location>
</feature>
<dbReference type="Proteomes" id="UP001066276">
    <property type="component" value="Chromosome 2_2"/>
</dbReference>
<evidence type="ECO:0000256" key="1">
    <source>
        <dbReference type="SAM" id="MobiDB-lite"/>
    </source>
</evidence>
<protein>
    <submittedName>
        <fullName evidence="2">Uncharacterized protein</fullName>
    </submittedName>
</protein>
<accession>A0AAV7V158</accession>
<feature type="compositionally biased region" description="Basic and acidic residues" evidence="1">
    <location>
        <begin position="76"/>
        <end position="85"/>
    </location>
</feature>
<evidence type="ECO:0000313" key="2">
    <source>
        <dbReference type="EMBL" id="KAJ1194562.1"/>
    </source>
</evidence>